<evidence type="ECO:0000256" key="4">
    <source>
        <dbReference type="ARBA" id="ARBA00022801"/>
    </source>
</evidence>
<accession>A0A0M3K6X2</accession>
<dbReference type="InterPro" id="IPR021109">
    <property type="entry name" value="Peptidase_aspartic_dom_sf"/>
</dbReference>
<dbReference type="Gene3D" id="2.40.70.10">
    <property type="entry name" value="Acid Proteases"/>
    <property type="match status" value="2"/>
</dbReference>
<gene>
    <name evidence="9" type="ORF">ASIM_LOCUS16120</name>
</gene>
<dbReference type="GO" id="GO:0006508">
    <property type="term" value="P:proteolysis"/>
    <property type="evidence" value="ECO:0007669"/>
    <property type="project" value="UniProtKB-KW"/>
</dbReference>
<feature type="active site" evidence="5">
    <location>
        <position position="243"/>
    </location>
</feature>
<dbReference type="InterPro" id="IPR034164">
    <property type="entry name" value="Pepsin-like_dom"/>
</dbReference>
<evidence type="ECO:0000256" key="2">
    <source>
        <dbReference type="ARBA" id="ARBA00022670"/>
    </source>
</evidence>
<dbReference type="GO" id="GO:0005764">
    <property type="term" value="C:lysosome"/>
    <property type="evidence" value="ECO:0007669"/>
    <property type="project" value="TreeGrafter"/>
</dbReference>
<comment type="similarity">
    <text evidence="1 7">Belongs to the peptidase A1 family.</text>
</comment>
<feature type="domain" description="Peptidase A1" evidence="8">
    <location>
        <begin position="34"/>
        <end position="348"/>
    </location>
</feature>
<dbReference type="FunFam" id="2.40.70.10:FF:000115">
    <property type="entry name" value="Lysosomal aspartic protease"/>
    <property type="match status" value="1"/>
</dbReference>
<keyword evidence="2 7" id="KW-0645">Protease</keyword>
<dbReference type="Proteomes" id="UP000267096">
    <property type="component" value="Unassembled WGS sequence"/>
</dbReference>
<dbReference type="InterPro" id="IPR001969">
    <property type="entry name" value="Aspartic_peptidase_AS"/>
</dbReference>
<evidence type="ECO:0000256" key="5">
    <source>
        <dbReference type="PIRSR" id="PIRSR601461-1"/>
    </source>
</evidence>
<sequence>MEGRDKVGSLNLEQNLTSGEVISKPLIGLPFYAYLVNVTIGMPPQNFLVQLDTGSSNLWVPCSTCPYSNVHCSVHNQFNCTASYTCKNTRSPFRLIYGTGAVRGHVLNDTVCVGNLPQERLCTNALQGFSCIEQGPGDEFIALPFDGVLGMGLDPLAQNNISQVWSQVFAWPDCPQAIFSFWINQNASSAGNDELILCGIDDTLYEGQIHWAEVEDSRYWMVRIKEVDFGDHRLDHQTIAIVDTGTSHILMPKMQFQKVLQLIGNVTQDEHGMFTVNCSRLLSLPTLHIVFTDFAFDLAAVHYIRRIPNGQCQLRIGQQNGSFWNLGDTFLQTHYTIFDIGNKRVGFALPVK</sequence>
<proteinExistence type="inferred from homology"/>
<evidence type="ECO:0000256" key="6">
    <source>
        <dbReference type="PIRSR" id="PIRSR601461-2"/>
    </source>
</evidence>
<dbReference type="EMBL" id="UYRR01032821">
    <property type="protein sequence ID" value="VDK56904.1"/>
    <property type="molecule type" value="Genomic_DNA"/>
</dbReference>
<keyword evidence="6" id="KW-1015">Disulfide bond</keyword>
<protein>
    <submittedName>
        <fullName evidence="11">Peptidase A1 domain-containing protein</fullName>
    </submittedName>
</protein>
<name>A0A0M3K6X2_ANISI</name>
<dbReference type="SUPFAM" id="SSF50630">
    <property type="entry name" value="Acid proteases"/>
    <property type="match status" value="1"/>
</dbReference>
<dbReference type="PROSITE" id="PS00141">
    <property type="entry name" value="ASP_PROTEASE"/>
    <property type="match status" value="1"/>
</dbReference>
<evidence type="ECO:0000313" key="9">
    <source>
        <dbReference type="EMBL" id="VDK56904.1"/>
    </source>
</evidence>
<keyword evidence="3 7" id="KW-0064">Aspartyl protease</keyword>
<evidence type="ECO:0000259" key="8">
    <source>
        <dbReference type="PROSITE" id="PS51767"/>
    </source>
</evidence>
<dbReference type="OrthoDB" id="771136at2759"/>
<evidence type="ECO:0000256" key="7">
    <source>
        <dbReference type="RuleBase" id="RU000454"/>
    </source>
</evidence>
<feature type="disulfide bond" evidence="6">
    <location>
        <begin position="278"/>
        <end position="312"/>
    </location>
</feature>
<organism evidence="11">
    <name type="scientific">Anisakis simplex</name>
    <name type="common">Herring worm</name>
    <dbReference type="NCBI Taxonomy" id="6269"/>
    <lineage>
        <taxon>Eukaryota</taxon>
        <taxon>Metazoa</taxon>
        <taxon>Ecdysozoa</taxon>
        <taxon>Nematoda</taxon>
        <taxon>Chromadorea</taxon>
        <taxon>Rhabditida</taxon>
        <taxon>Spirurina</taxon>
        <taxon>Ascaridomorpha</taxon>
        <taxon>Ascaridoidea</taxon>
        <taxon>Anisakidae</taxon>
        <taxon>Anisakis</taxon>
        <taxon>Anisakis simplex complex</taxon>
    </lineage>
</organism>
<evidence type="ECO:0000313" key="11">
    <source>
        <dbReference type="WBParaSite" id="ASIM_0001671301-mRNA-1"/>
    </source>
</evidence>
<dbReference type="PROSITE" id="PS51767">
    <property type="entry name" value="PEPTIDASE_A1"/>
    <property type="match status" value="1"/>
</dbReference>
<dbReference type="AlphaFoldDB" id="A0A0M3K6X2"/>
<reference evidence="9 10" key="2">
    <citation type="submission" date="2018-11" db="EMBL/GenBank/DDBJ databases">
        <authorList>
            <consortium name="Pathogen Informatics"/>
        </authorList>
    </citation>
    <scope>NUCLEOTIDE SEQUENCE [LARGE SCALE GENOMIC DNA]</scope>
</reference>
<feature type="active site" evidence="5">
    <location>
        <position position="52"/>
    </location>
</feature>
<dbReference type="PANTHER" id="PTHR47966">
    <property type="entry name" value="BETA-SITE APP-CLEAVING ENZYME, ISOFORM A-RELATED"/>
    <property type="match status" value="1"/>
</dbReference>
<dbReference type="Pfam" id="PF00026">
    <property type="entry name" value="Asp"/>
    <property type="match status" value="1"/>
</dbReference>
<feature type="disulfide bond" evidence="6">
    <location>
        <begin position="65"/>
        <end position="72"/>
    </location>
</feature>
<keyword evidence="10" id="KW-1185">Reference proteome</keyword>
<evidence type="ECO:0000256" key="3">
    <source>
        <dbReference type="ARBA" id="ARBA00022750"/>
    </source>
</evidence>
<dbReference type="InterPro" id="IPR001461">
    <property type="entry name" value="Aspartic_peptidase_A1"/>
</dbReference>
<keyword evidence="4 7" id="KW-0378">Hydrolase</keyword>
<dbReference type="PRINTS" id="PR00792">
    <property type="entry name" value="PEPSIN"/>
</dbReference>
<evidence type="ECO:0000313" key="10">
    <source>
        <dbReference type="Proteomes" id="UP000267096"/>
    </source>
</evidence>
<dbReference type="PANTHER" id="PTHR47966:SF40">
    <property type="entry name" value="ASPARTIC PROTEASE 3"/>
    <property type="match status" value="1"/>
</dbReference>
<dbReference type="CDD" id="cd05471">
    <property type="entry name" value="pepsin_like"/>
    <property type="match status" value="1"/>
</dbReference>
<dbReference type="WBParaSite" id="ASIM_0001671301-mRNA-1">
    <property type="protein sequence ID" value="ASIM_0001671301-mRNA-1"/>
    <property type="gene ID" value="ASIM_0001671301"/>
</dbReference>
<reference evidence="11" key="1">
    <citation type="submission" date="2017-02" db="UniProtKB">
        <authorList>
            <consortium name="WormBaseParasite"/>
        </authorList>
    </citation>
    <scope>IDENTIFICATION</scope>
</reference>
<dbReference type="GO" id="GO:0004190">
    <property type="term" value="F:aspartic-type endopeptidase activity"/>
    <property type="evidence" value="ECO:0007669"/>
    <property type="project" value="UniProtKB-KW"/>
</dbReference>
<dbReference type="InterPro" id="IPR033121">
    <property type="entry name" value="PEPTIDASE_A1"/>
</dbReference>
<evidence type="ECO:0000256" key="1">
    <source>
        <dbReference type="ARBA" id="ARBA00007447"/>
    </source>
</evidence>